<keyword evidence="1" id="KW-0812">Transmembrane</keyword>
<keyword evidence="3" id="KW-1185">Reference proteome</keyword>
<organism evidence="2 3">
    <name type="scientific">Paraflavitalea soli</name>
    <dbReference type="NCBI Taxonomy" id="2315862"/>
    <lineage>
        <taxon>Bacteria</taxon>
        <taxon>Pseudomonadati</taxon>
        <taxon>Bacteroidota</taxon>
        <taxon>Chitinophagia</taxon>
        <taxon>Chitinophagales</taxon>
        <taxon>Chitinophagaceae</taxon>
        <taxon>Paraflavitalea</taxon>
    </lineage>
</organism>
<gene>
    <name evidence="2" type="ORF">D3H65_04775</name>
</gene>
<evidence type="ECO:0000313" key="2">
    <source>
        <dbReference type="EMBL" id="AXY73334.1"/>
    </source>
</evidence>
<keyword evidence="1" id="KW-0472">Membrane</keyword>
<evidence type="ECO:0000256" key="1">
    <source>
        <dbReference type="SAM" id="Phobius"/>
    </source>
</evidence>
<accession>A0A3B7MG56</accession>
<dbReference type="EMBL" id="CP032157">
    <property type="protein sequence ID" value="AXY73334.1"/>
    <property type="molecule type" value="Genomic_DNA"/>
</dbReference>
<dbReference type="OrthoDB" id="771140at2"/>
<proteinExistence type="predicted"/>
<reference evidence="2 3" key="1">
    <citation type="submission" date="2018-09" db="EMBL/GenBank/DDBJ databases">
        <title>Genome sequencing of strain 6GH32-13.</title>
        <authorList>
            <person name="Weon H.-Y."/>
            <person name="Heo J."/>
            <person name="Kwon S.-W."/>
        </authorList>
    </citation>
    <scope>NUCLEOTIDE SEQUENCE [LARGE SCALE GENOMIC DNA]</scope>
    <source>
        <strain evidence="2 3">5GH32-13</strain>
    </source>
</reference>
<dbReference type="RefSeq" id="WP_119049172.1">
    <property type="nucleotide sequence ID" value="NZ_CP032157.1"/>
</dbReference>
<feature type="transmembrane region" description="Helical" evidence="1">
    <location>
        <begin position="37"/>
        <end position="57"/>
    </location>
</feature>
<dbReference type="AlphaFoldDB" id="A0A3B7MG56"/>
<sequence>MPFAIVIFMRVLFVASMVFIIGYVFGGFSKRPALASITRVAVVLSIVLFIAFNVLAFRVGAWRHRGGHQQACGWYQQDSVGVQSQK</sequence>
<feature type="transmembrane region" description="Helical" evidence="1">
    <location>
        <begin position="7"/>
        <end position="25"/>
    </location>
</feature>
<evidence type="ECO:0000313" key="3">
    <source>
        <dbReference type="Proteomes" id="UP000263900"/>
    </source>
</evidence>
<keyword evidence="1" id="KW-1133">Transmembrane helix</keyword>
<dbReference type="KEGG" id="pseg:D3H65_04775"/>
<dbReference type="Proteomes" id="UP000263900">
    <property type="component" value="Chromosome"/>
</dbReference>
<name>A0A3B7MG56_9BACT</name>
<protein>
    <submittedName>
        <fullName evidence="2">Uncharacterized protein</fullName>
    </submittedName>
</protein>